<evidence type="ECO:0000256" key="18">
    <source>
        <dbReference type="SAM" id="MobiDB-lite"/>
    </source>
</evidence>
<dbReference type="Pfam" id="PF07727">
    <property type="entry name" value="RVT_2"/>
    <property type="match status" value="1"/>
</dbReference>
<gene>
    <name evidence="20" type="ORF">V5N11_006281</name>
</gene>
<evidence type="ECO:0000313" key="21">
    <source>
        <dbReference type="Proteomes" id="UP001558713"/>
    </source>
</evidence>
<dbReference type="Proteomes" id="UP001558713">
    <property type="component" value="Unassembled WGS sequence"/>
</dbReference>
<dbReference type="GO" id="GO:0006508">
    <property type="term" value="P:proteolysis"/>
    <property type="evidence" value="ECO:0007669"/>
    <property type="project" value="UniProtKB-KW"/>
</dbReference>
<dbReference type="PANTHER" id="PTHR42648">
    <property type="entry name" value="TRANSPOSASE, PUTATIVE-RELATED"/>
    <property type="match status" value="1"/>
</dbReference>
<evidence type="ECO:0000256" key="16">
    <source>
        <dbReference type="ARBA" id="ARBA00023172"/>
    </source>
</evidence>
<keyword evidence="15" id="KW-0917">Virion maturation</keyword>
<evidence type="ECO:0000256" key="7">
    <source>
        <dbReference type="ARBA" id="ARBA00022750"/>
    </source>
</evidence>
<keyword evidence="9" id="KW-0378">Hydrolase</keyword>
<dbReference type="GO" id="GO:0003887">
    <property type="term" value="F:DNA-directed DNA polymerase activity"/>
    <property type="evidence" value="ECO:0007669"/>
    <property type="project" value="UniProtKB-KW"/>
</dbReference>
<keyword evidence="12" id="KW-0229">DNA integration</keyword>
<feature type="domain" description="Integrase catalytic" evidence="19">
    <location>
        <begin position="235"/>
        <end position="411"/>
    </location>
</feature>
<keyword evidence="7" id="KW-0064">Aspartyl protease</keyword>
<dbReference type="SUPFAM" id="SSF56672">
    <property type="entry name" value="DNA/RNA polymerases"/>
    <property type="match status" value="1"/>
</dbReference>
<dbReference type="EMBL" id="JBANAX010000584">
    <property type="protein sequence ID" value="KAL1201741.1"/>
    <property type="molecule type" value="Genomic_DNA"/>
</dbReference>
<keyword evidence="14" id="KW-0239">DNA-directed DNA polymerase</keyword>
<dbReference type="GO" id="GO:0003964">
    <property type="term" value="F:RNA-directed DNA polymerase activity"/>
    <property type="evidence" value="ECO:0007669"/>
    <property type="project" value="UniProtKB-KW"/>
</dbReference>
<keyword evidence="6" id="KW-0547">Nucleotide-binding</keyword>
<organism evidence="20 21">
    <name type="scientific">Cardamine amara subsp. amara</name>
    <dbReference type="NCBI Taxonomy" id="228776"/>
    <lineage>
        <taxon>Eukaryota</taxon>
        <taxon>Viridiplantae</taxon>
        <taxon>Streptophyta</taxon>
        <taxon>Embryophyta</taxon>
        <taxon>Tracheophyta</taxon>
        <taxon>Spermatophyta</taxon>
        <taxon>Magnoliopsida</taxon>
        <taxon>eudicotyledons</taxon>
        <taxon>Gunneridae</taxon>
        <taxon>Pentapetalae</taxon>
        <taxon>rosids</taxon>
        <taxon>malvids</taxon>
        <taxon>Brassicales</taxon>
        <taxon>Brassicaceae</taxon>
        <taxon>Cardamineae</taxon>
        <taxon>Cardamine</taxon>
    </lineage>
</organism>
<evidence type="ECO:0000256" key="2">
    <source>
        <dbReference type="ARBA" id="ARBA00022612"/>
    </source>
</evidence>
<dbReference type="Pfam" id="PF13976">
    <property type="entry name" value="gag_pre-integrs"/>
    <property type="match status" value="1"/>
</dbReference>
<evidence type="ECO:0000256" key="12">
    <source>
        <dbReference type="ARBA" id="ARBA00022908"/>
    </source>
</evidence>
<evidence type="ECO:0000256" key="13">
    <source>
        <dbReference type="ARBA" id="ARBA00022918"/>
    </source>
</evidence>
<dbReference type="GO" id="GO:0046872">
    <property type="term" value="F:metal ion binding"/>
    <property type="evidence" value="ECO:0007669"/>
    <property type="project" value="UniProtKB-KW"/>
</dbReference>
<evidence type="ECO:0000256" key="9">
    <source>
        <dbReference type="ARBA" id="ARBA00022801"/>
    </source>
</evidence>
<evidence type="ECO:0000256" key="4">
    <source>
        <dbReference type="ARBA" id="ARBA00022722"/>
    </source>
</evidence>
<dbReference type="PROSITE" id="PS50994">
    <property type="entry name" value="INTEGRASE"/>
    <property type="match status" value="1"/>
</dbReference>
<comment type="caution">
    <text evidence="20">The sequence shown here is derived from an EMBL/GenBank/DDBJ whole genome shotgun (WGS) entry which is preliminary data.</text>
</comment>
<dbReference type="InterPro" id="IPR043502">
    <property type="entry name" value="DNA/RNA_pol_sf"/>
</dbReference>
<dbReference type="GO" id="GO:0004519">
    <property type="term" value="F:endonuclease activity"/>
    <property type="evidence" value="ECO:0007669"/>
    <property type="project" value="UniProtKB-KW"/>
</dbReference>
<dbReference type="GO" id="GO:0006310">
    <property type="term" value="P:DNA recombination"/>
    <property type="evidence" value="ECO:0007669"/>
    <property type="project" value="UniProtKB-KW"/>
</dbReference>
<dbReference type="GO" id="GO:0005524">
    <property type="term" value="F:ATP binding"/>
    <property type="evidence" value="ECO:0007669"/>
    <property type="project" value="UniProtKB-KW"/>
</dbReference>
<feature type="region of interest" description="Disordered" evidence="18">
    <location>
        <begin position="1"/>
        <end position="43"/>
    </location>
</feature>
<keyword evidence="17" id="KW-0511">Multifunctional enzyme</keyword>
<evidence type="ECO:0000256" key="14">
    <source>
        <dbReference type="ARBA" id="ARBA00022932"/>
    </source>
</evidence>
<feature type="compositionally biased region" description="Low complexity" evidence="18">
    <location>
        <begin position="532"/>
        <end position="542"/>
    </location>
</feature>
<dbReference type="GO" id="GO:0004190">
    <property type="term" value="F:aspartic-type endopeptidase activity"/>
    <property type="evidence" value="ECO:0007669"/>
    <property type="project" value="UniProtKB-KW"/>
</dbReference>
<evidence type="ECO:0000256" key="3">
    <source>
        <dbReference type="ARBA" id="ARBA00022670"/>
    </source>
</evidence>
<reference evidence="20 21" key="1">
    <citation type="submission" date="2024-04" db="EMBL/GenBank/DDBJ databases">
        <title>Genome assembly C_amara_ONT_v2.</title>
        <authorList>
            <person name="Yant L."/>
            <person name="Moore C."/>
            <person name="Slenker M."/>
        </authorList>
    </citation>
    <scope>NUCLEOTIDE SEQUENCE [LARGE SCALE GENOMIC DNA]</scope>
    <source>
        <tissue evidence="20">Leaf</tissue>
    </source>
</reference>
<feature type="compositionally biased region" description="Basic residues" evidence="18">
    <location>
        <begin position="1"/>
        <end position="10"/>
    </location>
</feature>
<dbReference type="CDD" id="cd09272">
    <property type="entry name" value="RNase_HI_RT_Ty1"/>
    <property type="match status" value="1"/>
</dbReference>
<evidence type="ECO:0000259" key="19">
    <source>
        <dbReference type="PROSITE" id="PS50994"/>
    </source>
</evidence>
<dbReference type="InterPro" id="IPR036397">
    <property type="entry name" value="RNaseH_sf"/>
</dbReference>
<evidence type="ECO:0000256" key="6">
    <source>
        <dbReference type="ARBA" id="ARBA00022741"/>
    </source>
</evidence>
<keyword evidence="14" id="KW-0808">Transferase</keyword>
<dbReference type="Gene3D" id="3.30.420.10">
    <property type="entry name" value="Ribonuclease H-like superfamily/Ribonuclease H"/>
    <property type="match status" value="1"/>
</dbReference>
<dbReference type="InterPro" id="IPR012337">
    <property type="entry name" value="RNaseH-like_sf"/>
</dbReference>
<dbReference type="Pfam" id="PF22936">
    <property type="entry name" value="Pol_BBD"/>
    <property type="match status" value="1"/>
</dbReference>
<dbReference type="InterPro" id="IPR057670">
    <property type="entry name" value="SH3_retrovirus"/>
</dbReference>
<keyword evidence="16" id="KW-0233">DNA recombination</keyword>
<evidence type="ECO:0000256" key="1">
    <source>
        <dbReference type="ARBA" id="ARBA00002180"/>
    </source>
</evidence>
<accession>A0ABD1A6L3</accession>
<proteinExistence type="predicted"/>
<evidence type="ECO:0000256" key="5">
    <source>
        <dbReference type="ARBA" id="ARBA00022723"/>
    </source>
</evidence>
<keyword evidence="21" id="KW-1185">Reference proteome</keyword>
<dbReference type="Pfam" id="PF25597">
    <property type="entry name" value="SH3_retrovirus"/>
    <property type="match status" value="1"/>
</dbReference>
<keyword evidence="10" id="KW-0067">ATP-binding</keyword>
<dbReference type="SUPFAM" id="SSF53098">
    <property type="entry name" value="Ribonuclease H-like"/>
    <property type="match status" value="1"/>
</dbReference>
<dbReference type="InterPro" id="IPR001584">
    <property type="entry name" value="Integrase_cat-core"/>
</dbReference>
<feature type="compositionally biased region" description="Basic and acidic residues" evidence="18">
    <location>
        <begin position="22"/>
        <end position="43"/>
    </location>
</feature>
<dbReference type="Pfam" id="PF00665">
    <property type="entry name" value="rve"/>
    <property type="match status" value="1"/>
</dbReference>
<keyword evidence="11" id="KW-0460">Magnesium</keyword>
<evidence type="ECO:0000313" key="20">
    <source>
        <dbReference type="EMBL" id="KAL1201741.1"/>
    </source>
</evidence>
<keyword evidence="5" id="KW-0479">Metal-binding</keyword>
<keyword evidence="3" id="KW-0645">Protease</keyword>
<keyword evidence="14" id="KW-0548">Nucleotidyltransferase</keyword>
<dbReference type="AlphaFoldDB" id="A0ABD1A6L3"/>
<evidence type="ECO:0000256" key="8">
    <source>
        <dbReference type="ARBA" id="ARBA00022759"/>
    </source>
</evidence>
<dbReference type="InterPro" id="IPR025724">
    <property type="entry name" value="GAG-pre-integrase_dom"/>
</dbReference>
<keyword evidence="13" id="KW-0695">RNA-directed DNA polymerase</keyword>
<dbReference type="InterPro" id="IPR054722">
    <property type="entry name" value="PolX-like_BBD"/>
</dbReference>
<comment type="function">
    <text evidence="1">The aspartyl protease (PR) mediates the proteolytic cleavages of the Gag and Gag-Pol polyproteins after assembly of the VLP.</text>
</comment>
<evidence type="ECO:0000256" key="11">
    <source>
        <dbReference type="ARBA" id="ARBA00022842"/>
    </source>
</evidence>
<name>A0ABD1A6L3_CARAN</name>
<dbReference type="InterPro" id="IPR039537">
    <property type="entry name" value="Retrotran_Ty1/copia-like"/>
</dbReference>
<evidence type="ECO:0000256" key="15">
    <source>
        <dbReference type="ARBA" id="ARBA00023113"/>
    </source>
</evidence>
<keyword evidence="8" id="KW-0255">Endonuclease</keyword>
<dbReference type="InterPro" id="IPR013103">
    <property type="entry name" value="RVT_2"/>
</dbReference>
<keyword evidence="2" id="KW-1188">Viral release from host cell</keyword>
<protein>
    <submittedName>
        <fullName evidence="20">Retrovirus-related Pol polyprotein from transposon TNT 1-94</fullName>
    </submittedName>
</protein>
<sequence>MAQEKGRKKLVTMEATKQVKRSSPEREQAMVAETTREEHDGEKKTHVFIARQENSSEENSWLIDSGCTNHMTPNEKLFIKINTDFKVPIRVGNGAVLMTGGKGDIEVMTKKGKRIIRDVFLVPKLGKNLLSVPQMLTHGYKVTFKNKVCIIHDNAGRKIGEVKMINKSFHLKWPTNEETTMVAKDETAELWHKRLGHTGYSNLEILQSKKMVTGLPTFNVDKEKCESCIFSKHCRESFPKESQTRAKEKLELIHSDVCGPMQNASINGSRYILTFIDDATRMVWVYFLKAKSEVLQTFKKFKSLVENNANCRIKKLRTDRGTEYLSKEFTEFLETNGIERQLTAAYSPQQNGVSERRNRSLVEMARAMIKGKDLPLKFWADVVHVAAYVQNRTPTRTLENKTPLEAWSESKPYVSHMRVFGSICYVHIPNEKRKKWDDKSKRGIFVGYSSQTKGYIVYLLKENKIEISRDVIFDEGSKWDWNKKEVIKQYDIYAQSEDGEENSQVNESAPRESETRGRRNTLPGSVSLNFDSPGGSSSQPSKKTISINDILLNAPYADIEYSGACESCYTSSEEPVLVEEAAKHTEWVQAMEEEIQMIVKNETWELVKRPPNKNVVGVKWIFRLKTNAEGNVVKHKARLVAKGFTQQHGVDYLETFAPVSRHETIRLILIVAAQRKWKLFQLDVKSAFLNGTLEEEIYAEQPIGFEEEGKEDHVLRLHKALYGLKQAPRAWYSRIDEFFTRENFTRSENDHALYTKESQGKLLVVCIYVDDLIVTGDDETMVEEFKTVMKNEFEMSDLGLLNYFLGMEITQDTEGILLSQECYAKKLLKKFNMETCKVMSTPLLPQGKALEEEDDELADSKIYRSLVGGLLYLTATRPDLTFSASYLSRYLKEPKERHLKEAKRVLRYIKGTVDMGMRFTKIPEPKLIGYSDSDWGGCREDLKSTTGYCFTIGSAVFSWQTSKQDTIAQSTAEAEYMALCATTNQAMWLRRLLEDLKFTSLEGVPIYCDSQSAIAIGKNPVQHRRTKHIQIKYHVVREAERNGDIKLQYCKSEEQLADVLTKPLGRQSFEGFRDKLGLDSKMAKWSVE</sequence>
<dbReference type="GO" id="GO:0015074">
    <property type="term" value="P:DNA integration"/>
    <property type="evidence" value="ECO:0007669"/>
    <property type="project" value="UniProtKB-KW"/>
</dbReference>
<evidence type="ECO:0000256" key="17">
    <source>
        <dbReference type="ARBA" id="ARBA00023268"/>
    </source>
</evidence>
<feature type="region of interest" description="Disordered" evidence="18">
    <location>
        <begin position="497"/>
        <end position="542"/>
    </location>
</feature>
<evidence type="ECO:0000256" key="10">
    <source>
        <dbReference type="ARBA" id="ARBA00022840"/>
    </source>
</evidence>
<keyword evidence="4" id="KW-0540">Nuclease</keyword>
<dbReference type="PANTHER" id="PTHR42648:SF11">
    <property type="entry name" value="TRANSPOSON TY4-P GAG-POL POLYPROTEIN"/>
    <property type="match status" value="1"/>
</dbReference>